<dbReference type="EMBL" id="BPLQ01015319">
    <property type="protein sequence ID" value="GIY87243.1"/>
    <property type="molecule type" value="Genomic_DNA"/>
</dbReference>
<keyword evidence="2" id="KW-1185">Reference proteome</keyword>
<organism evidence="1 2">
    <name type="scientific">Caerostris darwini</name>
    <dbReference type="NCBI Taxonomy" id="1538125"/>
    <lineage>
        <taxon>Eukaryota</taxon>
        <taxon>Metazoa</taxon>
        <taxon>Ecdysozoa</taxon>
        <taxon>Arthropoda</taxon>
        <taxon>Chelicerata</taxon>
        <taxon>Arachnida</taxon>
        <taxon>Araneae</taxon>
        <taxon>Araneomorphae</taxon>
        <taxon>Entelegynae</taxon>
        <taxon>Araneoidea</taxon>
        <taxon>Araneidae</taxon>
        <taxon>Caerostris</taxon>
    </lineage>
</organism>
<accession>A0AAV4X0E3</accession>
<comment type="caution">
    <text evidence="1">The sequence shown here is derived from an EMBL/GenBank/DDBJ whole genome shotgun (WGS) entry which is preliminary data.</text>
</comment>
<protein>
    <submittedName>
        <fullName evidence="1">Uncharacterized protein</fullName>
    </submittedName>
</protein>
<evidence type="ECO:0000313" key="2">
    <source>
        <dbReference type="Proteomes" id="UP001054837"/>
    </source>
</evidence>
<dbReference type="Proteomes" id="UP001054837">
    <property type="component" value="Unassembled WGS sequence"/>
</dbReference>
<name>A0AAV4X0E3_9ARAC</name>
<reference evidence="1 2" key="1">
    <citation type="submission" date="2021-06" db="EMBL/GenBank/DDBJ databases">
        <title>Caerostris darwini draft genome.</title>
        <authorList>
            <person name="Kono N."/>
            <person name="Arakawa K."/>
        </authorList>
    </citation>
    <scope>NUCLEOTIDE SEQUENCE [LARGE SCALE GENOMIC DNA]</scope>
</reference>
<gene>
    <name evidence="1" type="ORF">CDAR_516511</name>
</gene>
<sequence length="162" mass="18287">MSSDSRLEFIETIPINVPTVARDVGLNFPATLLKMCDWRQHFARLFKMQGELQCGAPPFTKIKGIDQQIVSEIPERSRILIQFLLHKDATLALKVEQKSILAGVIALVDQYVVSWNEPFEKGYQRSFPADFLVTKIRKGEDVYYVGGPSPVHLCLGFAHTLP</sequence>
<evidence type="ECO:0000313" key="1">
    <source>
        <dbReference type="EMBL" id="GIY87243.1"/>
    </source>
</evidence>
<proteinExistence type="predicted"/>
<dbReference type="AlphaFoldDB" id="A0AAV4X0E3"/>